<feature type="transmembrane region" description="Helical" evidence="6">
    <location>
        <begin position="267"/>
        <end position="287"/>
    </location>
</feature>
<protein>
    <recommendedName>
        <fullName evidence="9">Sodium:phosphate symporter</fullName>
    </recommendedName>
</protein>
<dbReference type="PANTHER" id="PTHR10010">
    <property type="entry name" value="SOLUTE CARRIER FAMILY 34 SODIUM PHOSPHATE , MEMBER 2-RELATED"/>
    <property type="match status" value="1"/>
</dbReference>
<keyword evidence="3 6" id="KW-0812">Transmembrane</keyword>
<comment type="caution">
    <text evidence="7">The sequence shown here is derived from an EMBL/GenBank/DDBJ whole genome shotgun (WGS) entry which is preliminary data.</text>
</comment>
<evidence type="ECO:0000313" key="7">
    <source>
        <dbReference type="EMBL" id="PAP78785.1"/>
    </source>
</evidence>
<dbReference type="GO" id="GO:0005886">
    <property type="term" value="C:plasma membrane"/>
    <property type="evidence" value="ECO:0007669"/>
    <property type="project" value="UniProtKB-SubCell"/>
</dbReference>
<evidence type="ECO:0000256" key="3">
    <source>
        <dbReference type="ARBA" id="ARBA00022692"/>
    </source>
</evidence>
<evidence type="ECO:0000313" key="8">
    <source>
        <dbReference type="Proteomes" id="UP000216339"/>
    </source>
</evidence>
<dbReference type="NCBIfam" id="NF037997">
    <property type="entry name" value="Na_Pi_symport"/>
    <property type="match status" value="2"/>
</dbReference>
<evidence type="ECO:0000256" key="4">
    <source>
        <dbReference type="ARBA" id="ARBA00022989"/>
    </source>
</evidence>
<feature type="transmembrane region" description="Helical" evidence="6">
    <location>
        <begin position="339"/>
        <end position="358"/>
    </location>
</feature>
<feature type="transmembrane region" description="Helical" evidence="6">
    <location>
        <begin position="293"/>
        <end position="318"/>
    </location>
</feature>
<dbReference type="InterPro" id="IPR003841">
    <property type="entry name" value="Na/Pi_transpt"/>
</dbReference>
<keyword evidence="5 6" id="KW-0472">Membrane</keyword>
<feature type="transmembrane region" description="Helical" evidence="6">
    <location>
        <begin position="70"/>
        <end position="90"/>
    </location>
</feature>
<sequence>MWVRLLALFAILFLFVVALELMGDGIKALGQGTFDLEGFLARATHSPLLALITGILVTSLVQSSSTTTSLVVTLVATGSLPLANAVPVIMGANIGTTVTNTIVSMGHVTRPDEFRRAMAGATVHDFFNWLSVLVLLPLEVFFGVISRPATVLAEAIPGVDSGDLGDTPFEIVSGLIASLLGEIPWLMAIVGLILLFIALRYLVVVLKGFVLGRMEGVLDKYVFGNPLKAMAFGLVLTFLVQSSSVSTSIVVPLIGAGILTVPRVFPYMLGANVGTTATAMLAALVAVTSGEPAAVAGLTVAFCHFLFNVFGIVLIYPLKVVRNIPIRMAEWVGELAFKNRLYAVAYIVGLFYLLPLALEFLI</sequence>
<dbReference type="Pfam" id="PF02690">
    <property type="entry name" value="Na_Pi_cotrans"/>
    <property type="match status" value="2"/>
</dbReference>
<feature type="transmembrane region" description="Helical" evidence="6">
    <location>
        <begin position="230"/>
        <end position="255"/>
    </location>
</feature>
<evidence type="ECO:0000256" key="1">
    <source>
        <dbReference type="ARBA" id="ARBA00004651"/>
    </source>
</evidence>
<accession>A0A271J765</accession>
<evidence type="ECO:0008006" key="9">
    <source>
        <dbReference type="Google" id="ProtNLM"/>
    </source>
</evidence>
<reference evidence="7 8" key="1">
    <citation type="submission" date="2016-11" db="EMBL/GenBank/DDBJ databases">
        <title>Study of marine rhodopsin-containing bacteria.</title>
        <authorList>
            <person name="Yoshizawa S."/>
            <person name="Kumagai Y."/>
            <person name="Kogure K."/>
        </authorList>
    </citation>
    <scope>NUCLEOTIDE SEQUENCE [LARGE SCALE GENOMIC DNA]</scope>
    <source>
        <strain evidence="7 8">SAORIC-28</strain>
    </source>
</reference>
<evidence type="ECO:0000256" key="6">
    <source>
        <dbReference type="SAM" id="Phobius"/>
    </source>
</evidence>
<organism evidence="7 8">
    <name type="scientific">Rubrivirga marina</name>
    <dbReference type="NCBI Taxonomy" id="1196024"/>
    <lineage>
        <taxon>Bacteria</taxon>
        <taxon>Pseudomonadati</taxon>
        <taxon>Rhodothermota</taxon>
        <taxon>Rhodothermia</taxon>
        <taxon>Rhodothermales</taxon>
        <taxon>Rubricoccaceae</taxon>
        <taxon>Rubrivirga</taxon>
    </lineage>
</organism>
<feature type="transmembrane region" description="Helical" evidence="6">
    <location>
        <begin position="39"/>
        <end position="58"/>
    </location>
</feature>
<dbReference type="Proteomes" id="UP000216339">
    <property type="component" value="Unassembled WGS sequence"/>
</dbReference>
<evidence type="ECO:0000256" key="5">
    <source>
        <dbReference type="ARBA" id="ARBA00023136"/>
    </source>
</evidence>
<evidence type="ECO:0000256" key="2">
    <source>
        <dbReference type="ARBA" id="ARBA00022475"/>
    </source>
</evidence>
<name>A0A271J765_9BACT</name>
<keyword evidence="8" id="KW-1185">Reference proteome</keyword>
<keyword evidence="2" id="KW-1003">Cell membrane</keyword>
<dbReference type="EMBL" id="MQWD01000001">
    <property type="protein sequence ID" value="PAP78785.1"/>
    <property type="molecule type" value="Genomic_DNA"/>
</dbReference>
<feature type="transmembrane region" description="Helical" evidence="6">
    <location>
        <begin position="126"/>
        <end position="145"/>
    </location>
</feature>
<proteinExistence type="predicted"/>
<gene>
    <name evidence="7" type="ORF">BSZ37_14370</name>
</gene>
<dbReference type="PANTHER" id="PTHR10010:SF46">
    <property type="entry name" value="SODIUM-DEPENDENT PHOSPHATE TRANSPORT PROTEIN 2B"/>
    <property type="match status" value="1"/>
</dbReference>
<dbReference type="GO" id="GO:0044341">
    <property type="term" value="P:sodium-dependent phosphate transport"/>
    <property type="evidence" value="ECO:0007669"/>
    <property type="project" value="InterPro"/>
</dbReference>
<comment type="subcellular location">
    <subcellularLocation>
        <location evidence="1">Cell membrane</location>
        <topology evidence="1">Multi-pass membrane protein</topology>
    </subcellularLocation>
</comment>
<keyword evidence="4 6" id="KW-1133">Transmembrane helix</keyword>
<dbReference type="GO" id="GO:0005436">
    <property type="term" value="F:sodium:phosphate symporter activity"/>
    <property type="evidence" value="ECO:0007669"/>
    <property type="project" value="InterPro"/>
</dbReference>
<dbReference type="AlphaFoldDB" id="A0A271J765"/>
<feature type="transmembrane region" description="Helical" evidence="6">
    <location>
        <begin position="185"/>
        <end position="210"/>
    </location>
</feature>